<organism evidence="10 11">
    <name type="scientific">Podospora aff. communis PSN243</name>
    <dbReference type="NCBI Taxonomy" id="3040156"/>
    <lineage>
        <taxon>Eukaryota</taxon>
        <taxon>Fungi</taxon>
        <taxon>Dikarya</taxon>
        <taxon>Ascomycota</taxon>
        <taxon>Pezizomycotina</taxon>
        <taxon>Sordariomycetes</taxon>
        <taxon>Sordariomycetidae</taxon>
        <taxon>Sordariales</taxon>
        <taxon>Podosporaceae</taxon>
        <taxon>Podospora</taxon>
    </lineage>
</organism>
<dbReference type="GO" id="GO:0005886">
    <property type="term" value="C:plasma membrane"/>
    <property type="evidence" value="ECO:0007669"/>
    <property type="project" value="UniProtKB-SubCell"/>
</dbReference>
<evidence type="ECO:0000256" key="6">
    <source>
        <dbReference type="ARBA" id="ARBA00022989"/>
    </source>
</evidence>
<keyword evidence="3" id="KW-1003">Cell membrane</keyword>
<evidence type="ECO:0000313" key="11">
    <source>
        <dbReference type="Proteomes" id="UP001321760"/>
    </source>
</evidence>
<feature type="transmembrane region" description="Helical" evidence="8">
    <location>
        <begin position="336"/>
        <end position="358"/>
    </location>
</feature>
<dbReference type="InterPro" id="IPR007272">
    <property type="entry name" value="Sulf_transp_TsuA/YedE"/>
</dbReference>
<name>A0AAV9GFN6_9PEZI</name>
<proteinExistence type="predicted"/>
<evidence type="ECO:0000256" key="8">
    <source>
        <dbReference type="SAM" id="Phobius"/>
    </source>
</evidence>
<evidence type="ECO:0000313" key="10">
    <source>
        <dbReference type="EMBL" id="KAK4446682.1"/>
    </source>
</evidence>
<keyword evidence="6 8" id="KW-1133">Transmembrane helix</keyword>
<accession>A0AAV9GFN6</accession>
<dbReference type="PANTHER" id="PTHR30574:SF1">
    <property type="entry name" value="SULPHUR TRANSPORT DOMAIN-CONTAINING PROTEIN"/>
    <property type="match status" value="1"/>
</dbReference>
<evidence type="ECO:0000256" key="7">
    <source>
        <dbReference type="ARBA" id="ARBA00023136"/>
    </source>
</evidence>
<dbReference type="EMBL" id="MU865955">
    <property type="protein sequence ID" value="KAK4446682.1"/>
    <property type="molecule type" value="Genomic_DNA"/>
</dbReference>
<evidence type="ECO:0000256" key="5">
    <source>
        <dbReference type="ARBA" id="ARBA00022692"/>
    </source>
</evidence>
<reference evidence="10" key="1">
    <citation type="journal article" date="2023" name="Mol. Phylogenet. Evol.">
        <title>Genome-scale phylogeny and comparative genomics of the fungal order Sordariales.</title>
        <authorList>
            <person name="Hensen N."/>
            <person name="Bonometti L."/>
            <person name="Westerberg I."/>
            <person name="Brannstrom I.O."/>
            <person name="Guillou S."/>
            <person name="Cros-Aarteil S."/>
            <person name="Calhoun S."/>
            <person name="Haridas S."/>
            <person name="Kuo A."/>
            <person name="Mondo S."/>
            <person name="Pangilinan J."/>
            <person name="Riley R."/>
            <person name="LaButti K."/>
            <person name="Andreopoulos B."/>
            <person name="Lipzen A."/>
            <person name="Chen C."/>
            <person name="Yan M."/>
            <person name="Daum C."/>
            <person name="Ng V."/>
            <person name="Clum A."/>
            <person name="Steindorff A."/>
            <person name="Ohm R.A."/>
            <person name="Martin F."/>
            <person name="Silar P."/>
            <person name="Natvig D.O."/>
            <person name="Lalanne C."/>
            <person name="Gautier V."/>
            <person name="Ament-Velasquez S.L."/>
            <person name="Kruys A."/>
            <person name="Hutchinson M.I."/>
            <person name="Powell A.J."/>
            <person name="Barry K."/>
            <person name="Miller A.N."/>
            <person name="Grigoriev I.V."/>
            <person name="Debuchy R."/>
            <person name="Gladieux P."/>
            <person name="Hiltunen Thoren M."/>
            <person name="Johannesson H."/>
        </authorList>
    </citation>
    <scope>NUCLEOTIDE SEQUENCE</scope>
    <source>
        <strain evidence="10">PSN243</strain>
    </source>
</reference>
<keyword evidence="7 8" id="KW-0472">Membrane</keyword>
<protein>
    <recommendedName>
        <fullName evidence="12">Sulphur transport domain-containing protein</fullName>
    </recommendedName>
</protein>
<evidence type="ECO:0000256" key="3">
    <source>
        <dbReference type="ARBA" id="ARBA00022475"/>
    </source>
</evidence>
<keyword evidence="9" id="KW-0732">Signal</keyword>
<feature type="transmembrane region" description="Helical" evidence="8">
    <location>
        <begin position="271"/>
        <end position="293"/>
    </location>
</feature>
<comment type="caution">
    <text evidence="10">The sequence shown here is derived from an EMBL/GenBank/DDBJ whole genome shotgun (WGS) entry which is preliminary data.</text>
</comment>
<feature type="transmembrane region" description="Helical" evidence="8">
    <location>
        <begin position="105"/>
        <end position="130"/>
    </location>
</feature>
<evidence type="ECO:0000256" key="1">
    <source>
        <dbReference type="ARBA" id="ARBA00004429"/>
    </source>
</evidence>
<evidence type="ECO:0000256" key="2">
    <source>
        <dbReference type="ARBA" id="ARBA00022448"/>
    </source>
</evidence>
<feature type="transmembrane region" description="Helical" evidence="8">
    <location>
        <begin position="68"/>
        <end position="93"/>
    </location>
</feature>
<dbReference type="AlphaFoldDB" id="A0AAV9GFN6"/>
<keyword evidence="4" id="KW-0997">Cell inner membrane</keyword>
<keyword evidence="5 8" id="KW-0812">Transmembrane</keyword>
<comment type="subcellular location">
    <subcellularLocation>
        <location evidence="1">Cell inner membrane</location>
        <topology evidence="1">Multi-pass membrane protein</topology>
    </subcellularLocation>
</comment>
<evidence type="ECO:0000256" key="9">
    <source>
        <dbReference type="SAM" id="SignalP"/>
    </source>
</evidence>
<gene>
    <name evidence="10" type="ORF">QBC34DRAFT_411164</name>
</gene>
<dbReference type="Proteomes" id="UP001321760">
    <property type="component" value="Unassembled WGS sequence"/>
</dbReference>
<evidence type="ECO:0000256" key="4">
    <source>
        <dbReference type="ARBA" id="ARBA00022519"/>
    </source>
</evidence>
<keyword evidence="2" id="KW-0813">Transport</keyword>
<feature type="transmembrane region" description="Helical" evidence="8">
    <location>
        <begin position="305"/>
        <end position="324"/>
    </location>
</feature>
<evidence type="ECO:0008006" key="12">
    <source>
        <dbReference type="Google" id="ProtNLM"/>
    </source>
</evidence>
<feature type="chain" id="PRO_5043508001" description="Sulphur transport domain-containing protein" evidence="9">
    <location>
        <begin position="17"/>
        <end position="362"/>
    </location>
</feature>
<sequence>MAASLLSGAVFGAALTASGVYHPSVILNQLKLADWSMLETFLTATASSTLLISAFHEANLVKLAPRSYSGLGFFAHYDGNIIGGALLGAGMALSGSCPGTVLAQIGAGILSNGVPTLVGAALAGIFYTGYLRPWLAVRRPCKQLTEGKKEPSKTVHEALGLNRYVATAVFEGILGLAVAGLTWVSIASRQSLLLGTSVTWSETIAHATRPAAGGLLIGLAQLASLMLRRSAVGVSAAYEDAGEFVWWPFYSPESESDGSEPSNMTNLPRPILKTSSILFAIGIVAGARALAVLTPLADVSGVPNIPVWQAVLGGFIMVTGARVAGGCTSGHGITGMSLLSVSSFVTIGSALAVGVLTARTFL</sequence>
<reference evidence="10" key="2">
    <citation type="submission" date="2023-05" db="EMBL/GenBank/DDBJ databases">
        <authorList>
            <consortium name="Lawrence Berkeley National Laboratory"/>
            <person name="Steindorff A."/>
            <person name="Hensen N."/>
            <person name="Bonometti L."/>
            <person name="Westerberg I."/>
            <person name="Brannstrom I.O."/>
            <person name="Guillou S."/>
            <person name="Cros-Aarteil S."/>
            <person name="Calhoun S."/>
            <person name="Haridas S."/>
            <person name="Kuo A."/>
            <person name="Mondo S."/>
            <person name="Pangilinan J."/>
            <person name="Riley R."/>
            <person name="Labutti K."/>
            <person name="Andreopoulos B."/>
            <person name="Lipzen A."/>
            <person name="Chen C."/>
            <person name="Yanf M."/>
            <person name="Daum C."/>
            <person name="Ng V."/>
            <person name="Clum A."/>
            <person name="Ohm R."/>
            <person name="Martin F."/>
            <person name="Silar P."/>
            <person name="Natvig D."/>
            <person name="Lalanne C."/>
            <person name="Gautier V."/>
            <person name="Ament-Velasquez S.L."/>
            <person name="Kruys A."/>
            <person name="Hutchinson M.I."/>
            <person name="Powell A.J."/>
            <person name="Barry K."/>
            <person name="Miller A.N."/>
            <person name="Grigoriev I.V."/>
            <person name="Debuchy R."/>
            <person name="Gladieux P."/>
            <person name="Thoren M.H."/>
            <person name="Johannesson H."/>
        </authorList>
    </citation>
    <scope>NUCLEOTIDE SEQUENCE</scope>
    <source>
        <strain evidence="10">PSN243</strain>
    </source>
</reference>
<feature type="signal peptide" evidence="9">
    <location>
        <begin position="1"/>
        <end position="16"/>
    </location>
</feature>
<dbReference type="PANTHER" id="PTHR30574">
    <property type="entry name" value="INNER MEMBRANE PROTEIN YEDE"/>
    <property type="match status" value="1"/>
</dbReference>
<feature type="transmembrane region" description="Helical" evidence="8">
    <location>
        <begin position="164"/>
        <end position="187"/>
    </location>
</feature>
<keyword evidence="11" id="KW-1185">Reference proteome</keyword>
<dbReference type="Pfam" id="PF04143">
    <property type="entry name" value="Sulf_transp"/>
    <property type="match status" value="1"/>
</dbReference>